<reference evidence="1" key="1">
    <citation type="submission" date="2020-07" db="EMBL/GenBank/DDBJ databases">
        <title>Dissolved microcystin release linked to lysis of a Microcystis spp. bloom in Lake Erie (USA) attributed to a novel cyanophage.</title>
        <authorList>
            <person name="McKindles K.M."/>
            <person name="Manes M.A."/>
            <person name="DeMarco J.R."/>
            <person name="McClure A."/>
            <person name="McKay R.M."/>
            <person name="Davis T.W."/>
            <person name="Bullerjahn G.S."/>
        </authorList>
    </citation>
    <scope>NUCLEOTIDE SEQUENCE</scope>
</reference>
<accession>A0A7G9A4N7</accession>
<name>A0A7G9A4N7_9VIRU</name>
<dbReference type="EMBL" id="MT840189">
    <property type="protein sequence ID" value="QNL31710.1"/>
    <property type="molecule type" value="Genomic_DNA"/>
</dbReference>
<evidence type="ECO:0000313" key="1">
    <source>
        <dbReference type="EMBL" id="QNL31710.1"/>
    </source>
</evidence>
<proteinExistence type="predicted"/>
<protein>
    <submittedName>
        <fullName evidence="1">Uncharacterized protein</fullName>
    </submittedName>
</protein>
<organism evidence="1">
    <name type="scientific">Bacteriophage sp</name>
    <dbReference type="NCBI Taxonomy" id="38018"/>
    <lineage>
        <taxon>Viruses</taxon>
    </lineage>
</organism>
<sequence>MLGVNGVSERQFYPTSQATKKLGYDHPDQLLGAISSGLFRIGKEVQDRRKPNAQKARYYFDLKKCRERLAELPEKKK</sequence>